<gene>
    <name evidence="1" type="ORF">AAJ76_3700026236</name>
</gene>
<evidence type="ECO:0000313" key="2">
    <source>
        <dbReference type="Proteomes" id="UP000034350"/>
    </source>
</evidence>
<dbReference type="GeneID" id="36320302"/>
<dbReference type="VEuPathDB" id="MicrosporidiaDB:G9O61_00g010900"/>
<protein>
    <submittedName>
        <fullName evidence="1">Protein with wd40 repeat</fullName>
    </submittedName>
</protein>
<dbReference type="Proteomes" id="UP000034350">
    <property type="component" value="Unassembled WGS sequence"/>
</dbReference>
<accession>A0A0F9WPV0</accession>
<sequence length="188" mass="22569">MLSLEQIEKSILFMDETYDANFGEWIRNEDNCRIIAYNMKKYIDKYSVSNMIVVIKWIVKDWTLKSIIIFTKKMLFEDIKNFIFKESDLERKKFHNRIKIVSGLIYTWNSLFISEFIIATTKIFSIEEKSYLLKMMLESFDQKKFSEIMEHLDNKMEFSVKSELSNICGTKKRRPKRSRSIIEAYNVS</sequence>
<dbReference type="AlphaFoldDB" id="A0A0F9WPV0"/>
<dbReference type="VEuPathDB" id="MicrosporidiaDB:NCER_101709"/>
<reference evidence="1 2" key="1">
    <citation type="journal article" date="2015" name="Environ. Microbiol.">
        <title>Genome analyses suggest the presence of polyploidy and recent human-driven expansions in eight global populations of the honeybee pathogen Nosema ceranae.</title>
        <authorList>
            <person name="Pelin A."/>
            <person name="Selman M."/>
            <person name="Aris-Brosou S."/>
            <person name="Farinelli L."/>
            <person name="Corradi N."/>
        </authorList>
    </citation>
    <scope>NUCLEOTIDE SEQUENCE [LARGE SCALE GENOMIC DNA]</scope>
    <source>
        <strain evidence="1 2">PA08 1199</strain>
    </source>
</reference>
<dbReference type="RefSeq" id="XP_024330715.1">
    <property type="nucleotide sequence ID" value="XM_024475361.1"/>
</dbReference>
<evidence type="ECO:0000313" key="1">
    <source>
        <dbReference type="EMBL" id="KKO74973.1"/>
    </source>
</evidence>
<organism evidence="1 2">
    <name type="scientific">Vairimorpha ceranae</name>
    <dbReference type="NCBI Taxonomy" id="40302"/>
    <lineage>
        <taxon>Eukaryota</taxon>
        <taxon>Fungi</taxon>
        <taxon>Fungi incertae sedis</taxon>
        <taxon>Microsporidia</taxon>
        <taxon>Nosematidae</taxon>
        <taxon>Vairimorpha</taxon>
    </lineage>
</organism>
<keyword evidence="2" id="KW-1185">Reference proteome</keyword>
<dbReference type="EMBL" id="JPQZ01000037">
    <property type="protein sequence ID" value="KKO74973.1"/>
    <property type="molecule type" value="Genomic_DNA"/>
</dbReference>
<name>A0A0F9WPV0_9MICR</name>
<dbReference type="VEuPathDB" id="MicrosporidiaDB:AAJ76_3700026236"/>
<dbReference type="OrthoDB" id="2158148at2759"/>
<comment type="caution">
    <text evidence="1">The sequence shown here is derived from an EMBL/GenBank/DDBJ whole genome shotgun (WGS) entry which is preliminary data.</text>
</comment>
<proteinExistence type="predicted"/>